<proteinExistence type="predicted"/>
<feature type="region of interest" description="Disordered" evidence="1">
    <location>
        <begin position="184"/>
        <end position="306"/>
    </location>
</feature>
<keyword evidence="2" id="KW-0614">Plasmid</keyword>
<feature type="compositionally biased region" description="Low complexity" evidence="1">
    <location>
        <begin position="284"/>
        <end position="296"/>
    </location>
</feature>
<feature type="region of interest" description="Disordered" evidence="1">
    <location>
        <begin position="395"/>
        <end position="419"/>
    </location>
</feature>
<dbReference type="Proteomes" id="UP000677413">
    <property type="component" value="Unassembled WGS sequence"/>
</dbReference>
<protein>
    <submittedName>
        <fullName evidence="2">Uncharacterized protein</fullName>
    </submittedName>
</protein>
<organism evidence="2 3">
    <name type="scientific">Streptomyces liliiviolaceus</name>
    <dbReference type="NCBI Taxonomy" id="2823109"/>
    <lineage>
        <taxon>Bacteria</taxon>
        <taxon>Bacillati</taxon>
        <taxon>Actinomycetota</taxon>
        <taxon>Actinomycetes</taxon>
        <taxon>Kitasatosporales</taxon>
        <taxon>Streptomycetaceae</taxon>
        <taxon>Streptomyces</taxon>
    </lineage>
</organism>
<evidence type="ECO:0000313" key="2">
    <source>
        <dbReference type="EMBL" id="MBQ0855709.1"/>
    </source>
</evidence>
<feature type="region of interest" description="Disordered" evidence="1">
    <location>
        <begin position="1"/>
        <end position="25"/>
    </location>
</feature>
<name>A0A940Y1S6_9ACTN</name>
<evidence type="ECO:0000256" key="1">
    <source>
        <dbReference type="SAM" id="MobiDB-lite"/>
    </source>
</evidence>
<reference evidence="2 3" key="1">
    <citation type="submission" date="2021-04" db="EMBL/GenBank/DDBJ databases">
        <authorList>
            <person name="Tang X."/>
            <person name="Zhou X."/>
            <person name="Chen X."/>
            <person name="Cernava T."/>
            <person name="Zhang C."/>
        </authorList>
    </citation>
    <scope>NUCLEOTIDE SEQUENCE [LARGE SCALE GENOMIC DNA]</scope>
    <source>
        <strain evidence="2 3">BH-SS-21</strain>
        <plasmid evidence="2">p1</plasmid>
    </source>
</reference>
<sequence length="475" mass="50192">MRGKDPSAGPGQSAGRYDEGSDTSQRAELWAPDDEGFYTSQLHDWVPLCPQLRDSAIRLYWIMRALVIEKRGPVRKLTLLQLCHLLPSKQMKPGEAAQPSSLSRVRGLLSELSEYGLLSTPEGGPIKSSSRASASAAPLRIRINDRPSRGYAGPRNAFALLDEVREPAEAAAVEALRKERERAARRRAERAQVAGQISGPPDDAGQISGPSGQISGPRGQISGPDSVVDLQKPDLPFRPSAQTYRSEGGGSLRPSLSVSDEAGVDTDGGTDGSGDVIEDQDLKAANAPETEEATTAGSEKAPSPGETLLRRIGRHHPEIAAGLAMGSTLADQGRVVNTLLAAGITHEEIRSVLLDRPYPEPAERTHTMASLIAGRLARIPLPPIGYSSQLPAQAAASGPTAWPEVSQGQSRPTPPAAHRSCEGEIGTAFCERLALPGSRLCARCTKNAEAAAAQPPAEPDEWQQAVAAVVGSTQA</sequence>
<comment type="caution">
    <text evidence="2">The sequence shown here is derived from an EMBL/GenBank/DDBJ whole genome shotgun (WGS) entry which is preliminary data.</text>
</comment>
<evidence type="ECO:0000313" key="3">
    <source>
        <dbReference type="Proteomes" id="UP000677413"/>
    </source>
</evidence>
<dbReference type="RefSeq" id="WP_210894678.1">
    <property type="nucleotide sequence ID" value="NZ_JAGPYQ010000004.1"/>
</dbReference>
<feature type="compositionally biased region" description="Low complexity" evidence="1">
    <location>
        <begin position="205"/>
        <end position="220"/>
    </location>
</feature>
<dbReference type="AlphaFoldDB" id="A0A940Y1S6"/>
<accession>A0A940Y1S6</accession>
<dbReference type="EMBL" id="JAGPYQ010000004">
    <property type="protein sequence ID" value="MBQ0855709.1"/>
    <property type="molecule type" value="Genomic_DNA"/>
</dbReference>
<gene>
    <name evidence="2" type="ORF">J8N05_46995</name>
</gene>
<keyword evidence="3" id="KW-1185">Reference proteome</keyword>
<geneLocation type="plasmid" evidence="2">
    <name>p1</name>
</geneLocation>